<keyword evidence="3 6" id="KW-0547">Nucleotide-binding</keyword>
<organism evidence="9 10">
    <name type="scientific">Candidatus Chromulinivorax destructor</name>
    <dbReference type="NCBI Taxonomy" id="2066483"/>
    <lineage>
        <taxon>Bacteria</taxon>
        <taxon>Candidatus Babelota</taxon>
        <taxon>Candidatus Babeliae</taxon>
        <taxon>Candidatus Babeliales</taxon>
        <taxon>Candidatus Chromulinivoraceae</taxon>
        <taxon>Candidatus Chromulinivorax</taxon>
    </lineage>
</organism>
<keyword evidence="6" id="KW-0378">Hydrolase</keyword>
<dbReference type="CDD" id="cd14858">
    <property type="entry name" value="TrmE_N"/>
    <property type="match status" value="1"/>
</dbReference>
<dbReference type="PANTHER" id="PTHR42714">
    <property type="entry name" value="TRNA MODIFICATION GTPASE GTPBP3"/>
    <property type="match status" value="1"/>
</dbReference>
<dbReference type="NCBIfam" id="TIGR00231">
    <property type="entry name" value="small_GTP"/>
    <property type="match status" value="1"/>
</dbReference>
<keyword evidence="6" id="KW-0479">Metal-binding</keyword>
<dbReference type="InterPro" id="IPR004520">
    <property type="entry name" value="GTPase_MnmE"/>
</dbReference>
<dbReference type="RefSeq" id="WP_115585831.1">
    <property type="nucleotide sequence ID" value="NZ_CP025544.1"/>
</dbReference>
<dbReference type="EMBL" id="CP025544">
    <property type="protein sequence ID" value="AXK60816.1"/>
    <property type="molecule type" value="Genomic_DNA"/>
</dbReference>
<evidence type="ECO:0000256" key="6">
    <source>
        <dbReference type="HAMAP-Rule" id="MF_00379"/>
    </source>
</evidence>
<dbReference type="OrthoDB" id="9805918at2"/>
<feature type="binding site" evidence="6">
    <location>
        <begin position="252"/>
        <end position="258"/>
    </location>
    <ligand>
        <name>GTP</name>
        <dbReference type="ChEBI" id="CHEBI:37565"/>
    </ligand>
</feature>
<gene>
    <name evidence="6 9" type="primary">trmE</name>
    <name evidence="6" type="synonym">mnmE</name>
    <name evidence="9" type="ORF">C0J27_03665</name>
</gene>
<dbReference type="Pfam" id="PF10396">
    <property type="entry name" value="TrmE_N"/>
    <property type="match status" value="1"/>
</dbReference>
<feature type="binding site" evidence="6">
    <location>
        <position position="237"/>
    </location>
    <ligand>
        <name>Mg(2+)</name>
        <dbReference type="ChEBI" id="CHEBI:18420"/>
    </ligand>
</feature>
<evidence type="ECO:0000256" key="7">
    <source>
        <dbReference type="RuleBase" id="RU003313"/>
    </source>
</evidence>
<dbReference type="PANTHER" id="PTHR42714:SF2">
    <property type="entry name" value="TRNA MODIFICATION GTPASE GTPBP3, MITOCHONDRIAL"/>
    <property type="match status" value="1"/>
</dbReference>
<feature type="binding site" evidence="6">
    <location>
        <position position="233"/>
    </location>
    <ligand>
        <name>K(+)</name>
        <dbReference type="ChEBI" id="CHEBI:29103"/>
    </ligand>
</feature>
<dbReference type="InterPro" id="IPR027368">
    <property type="entry name" value="MnmE_dom2"/>
</dbReference>
<dbReference type="Proteomes" id="UP000254834">
    <property type="component" value="Chromosome"/>
</dbReference>
<proteinExistence type="inferred from homology"/>
<keyword evidence="10" id="KW-1185">Reference proteome</keyword>
<reference evidence="9 10" key="1">
    <citation type="submission" date="2017-12" db="EMBL/GenBank/DDBJ databases">
        <title>Chromulinavorax destructans is a abundant pathogen of dominant heterotrophic picoflagllates.</title>
        <authorList>
            <person name="Deeg C.M."/>
            <person name="Zimmer M."/>
            <person name="Suttle C.A."/>
        </authorList>
    </citation>
    <scope>NUCLEOTIDE SEQUENCE [LARGE SCALE GENOMIC DNA]</scope>
    <source>
        <strain evidence="9 10">SeV1</strain>
    </source>
</reference>
<comment type="cofactor">
    <cofactor evidence="6">
        <name>K(+)</name>
        <dbReference type="ChEBI" id="CHEBI:29103"/>
    </cofactor>
    <text evidence="6">Binds 1 potassium ion per subunit.</text>
</comment>
<feature type="binding site" evidence="6">
    <location>
        <position position="254"/>
    </location>
    <ligand>
        <name>K(+)</name>
        <dbReference type="ChEBI" id="CHEBI:29103"/>
    </ligand>
</feature>
<protein>
    <recommendedName>
        <fullName evidence="6">tRNA modification GTPase MnmE</fullName>
        <ecNumber evidence="6">3.6.-.-</ecNumber>
    </recommendedName>
</protein>
<feature type="binding site" evidence="6">
    <location>
        <position position="458"/>
    </location>
    <ligand>
        <name>(6S)-5-formyl-5,6,7,8-tetrahydrofolate</name>
        <dbReference type="ChEBI" id="CHEBI:57457"/>
    </ligand>
</feature>
<dbReference type="GO" id="GO:0003924">
    <property type="term" value="F:GTPase activity"/>
    <property type="evidence" value="ECO:0007669"/>
    <property type="project" value="UniProtKB-UniRule"/>
</dbReference>
<evidence type="ECO:0000256" key="2">
    <source>
        <dbReference type="ARBA" id="ARBA00022694"/>
    </source>
</evidence>
<feature type="binding site" evidence="6">
    <location>
        <position position="129"/>
    </location>
    <ligand>
        <name>(6S)-5-formyl-5,6,7,8-tetrahydrofolate</name>
        <dbReference type="ChEBI" id="CHEBI:57457"/>
    </ligand>
</feature>
<dbReference type="InterPro" id="IPR018948">
    <property type="entry name" value="GTP-bd_TrmE_N"/>
</dbReference>
<dbReference type="HAMAP" id="MF_00379">
    <property type="entry name" value="GTPase_MnmE"/>
    <property type="match status" value="1"/>
</dbReference>
<dbReference type="PROSITE" id="PS51709">
    <property type="entry name" value="G_TRME"/>
    <property type="match status" value="1"/>
</dbReference>
<dbReference type="InterPro" id="IPR005225">
    <property type="entry name" value="Small_GTP-bd"/>
</dbReference>
<keyword evidence="4 6" id="KW-0630">Potassium</keyword>
<dbReference type="GO" id="GO:0030488">
    <property type="term" value="P:tRNA methylation"/>
    <property type="evidence" value="ECO:0007669"/>
    <property type="project" value="TreeGrafter"/>
</dbReference>
<dbReference type="NCBIfam" id="TIGR00450">
    <property type="entry name" value="mnmE_trmE_thdF"/>
    <property type="match status" value="1"/>
</dbReference>
<dbReference type="InterPro" id="IPR025867">
    <property type="entry name" value="MnmE_helical"/>
</dbReference>
<keyword evidence="6" id="KW-0460">Magnesium</keyword>
<comment type="function">
    <text evidence="6">Exhibits a very high intrinsic GTPase hydrolysis rate. Involved in the addition of a carboxymethylaminomethyl (cmnm) group at the wobble position (U34) of certain tRNAs, forming tRNA-cmnm(5)s(2)U34.</text>
</comment>
<dbReference type="AlphaFoldDB" id="A0A345ZBZ9"/>
<evidence type="ECO:0000256" key="1">
    <source>
        <dbReference type="ARBA" id="ARBA00011043"/>
    </source>
</evidence>
<dbReference type="Pfam" id="PF01926">
    <property type="entry name" value="MMR_HSR1"/>
    <property type="match status" value="1"/>
</dbReference>
<evidence type="ECO:0000313" key="10">
    <source>
        <dbReference type="Proteomes" id="UP000254834"/>
    </source>
</evidence>
<feature type="binding site" evidence="6">
    <location>
        <position position="26"/>
    </location>
    <ligand>
        <name>(6S)-5-formyl-5,6,7,8-tetrahydrofolate</name>
        <dbReference type="ChEBI" id="CHEBI:57457"/>
    </ligand>
</feature>
<dbReference type="GO" id="GO:0005829">
    <property type="term" value="C:cytosol"/>
    <property type="evidence" value="ECO:0007669"/>
    <property type="project" value="TreeGrafter"/>
</dbReference>
<evidence type="ECO:0000256" key="4">
    <source>
        <dbReference type="ARBA" id="ARBA00022958"/>
    </source>
</evidence>
<accession>A0A345ZBZ9</accession>
<dbReference type="InterPro" id="IPR006073">
    <property type="entry name" value="GTP-bd"/>
</dbReference>
<comment type="caution">
    <text evidence="6">Lacks conserved residue(s) required for the propagation of feature annotation.</text>
</comment>
<name>A0A345ZBZ9_9BACT</name>
<sequence length="458" mass="51008">MIYLKDDEAIVAQATAIGAGAIAMLRVSGLNAVQVVDAIAHIPGGKKLATQDSHTIHYGWVIDTAGQHVDQVLFLLMRGPKTFTGQDVVEITCHNNQFLIEQIIDIIIQAGARLADNGEFTRRAVLNNKVDLVQAEAINELIHAQTSQALKQSLRQLEGSFSSWIAHIEKQLIHIVAYCEASFEFLDEEMTFDDQIHRRLENVMNDVADVLKTFDKRQYVTQGVRIALVGSVNVGKSSLFNALINRKRAIVTDIAGTTRDTIEAGLYQQGAFVTFIDTAGLRKSDDFVEKIGIDRSFEEVTSSDLILMVFDATQNYTQEELTCYESIAQEHTDKIIFVQNKIDQGNKLLPFLQQEDCIAVSVIENKNIDLLRATIDSKIDTLMNIGQTPCLLNKRQYNLLFAVQQQLGAIQQGINKTIEYELLVVQVTDAITKLSELTGKTVTEDALNAIFREFCVGK</sequence>
<evidence type="ECO:0000259" key="8">
    <source>
        <dbReference type="PROSITE" id="PS51709"/>
    </source>
</evidence>
<evidence type="ECO:0000313" key="9">
    <source>
        <dbReference type="EMBL" id="AXK60816.1"/>
    </source>
</evidence>
<dbReference type="Gene3D" id="3.30.1360.120">
    <property type="entry name" value="Probable tRNA modification gtpase trme, domain 1"/>
    <property type="match status" value="1"/>
</dbReference>
<dbReference type="InterPro" id="IPR031168">
    <property type="entry name" value="G_TrmE"/>
</dbReference>
<dbReference type="GO" id="GO:0046872">
    <property type="term" value="F:metal ion binding"/>
    <property type="evidence" value="ECO:0007669"/>
    <property type="project" value="UniProtKB-KW"/>
</dbReference>
<dbReference type="Gene3D" id="3.40.50.300">
    <property type="entry name" value="P-loop containing nucleotide triphosphate hydrolases"/>
    <property type="match status" value="1"/>
</dbReference>
<dbReference type="Pfam" id="PF12631">
    <property type="entry name" value="MnmE_helical"/>
    <property type="match status" value="1"/>
</dbReference>
<keyword evidence="6" id="KW-0963">Cytoplasm</keyword>
<comment type="similarity">
    <text evidence="1 6 7">Belongs to the TRAFAC class TrmE-Era-EngA-EngB-Septin-like GTPase superfamily. TrmE GTPase family.</text>
</comment>
<dbReference type="CDD" id="cd04164">
    <property type="entry name" value="trmE"/>
    <property type="match status" value="1"/>
</dbReference>
<feature type="binding site" evidence="6">
    <location>
        <begin position="277"/>
        <end position="280"/>
    </location>
    <ligand>
        <name>GTP</name>
        <dbReference type="ChEBI" id="CHEBI:37565"/>
    </ligand>
</feature>
<dbReference type="InterPro" id="IPR027417">
    <property type="entry name" value="P-loop_NTPase"/>
</dbReference>
<feature type="domain" description="TrmE-type G" evidence="8">
    <location>
        <begin position="223"/>
        <end position="380"/>
    </location>
</feature>
<feature type="binding site" evidence="6">
    <location>
        <position position="252"/>
    </location>
    <ligand>
        <name>K(+)</name>
        <dbReference type="ChEBI" id="CHEBI:29103"/>
    </ligand>
</feature>
<dbReference type="KEGG" id="cdes:C0J27_03665"/>
<feature type="binding site" evidence="6">
    <location>
        <position position="258"/>
    </location>
    <ligand>
        <name>Mg(2+)</name>
        <dbReference type="ChEBI" id="CHEBI:18420"/>
    </ligand>
</feature>
<dbReference type="GO" id="GO:0002098">
    <property type="term" value="P:tRNA wobble uridine modification"/>
    <property type="evidence" value="ECO:0007669"/>
    <property type="project" value="TreeGrafter"/>
</dbReference>
<keyword evidence="2 6" id="KW-0819">tRNA processing</keyword>
<evidence type="ECO:0000256" key="5">
    <source>
        <dbReference type="ARBA" id="ARBA00023134"/>
    </source>
</evidence>
<keyword evidence="5 6" id="KW-0342">GTP-binding</keyword>
<dbReference type="InterPro" id="IPR027266">
    <property type="entry name" value="TrmE/GcvT-like"/>
</dbReference>
<comment type="subcellular location">
    <subcellularLocation>
        <location evidence="6">Cytoplasm</location>
    </subcellularLocation>
</comment>
<feature type="binding site" evidence="6">
    <location>
        <position position="90"/>
    </location>
    <ligand>
        <name>(6S)-5-formyl-5,6,7,8-tetrahydrofolate</name>
        <dbReference type="ChEBI" id="CHEBI:57457"/>
    </ligand>
</feature>
<dbReference type="Gene3D" id="1.20.120.430">
    <property type="entry name" value="tRNA modification GTPase MnmE domain 2"/>
    <property type="match status" value="1"/>
</dbReference>
<feature type="binding site" evidence="6">
    <location>
        <position position="257"/>
    </location>
    <ligand>
        <name>K(+)</name>
        <dbReference type="ChEBI" id="CHEBI:29103"/>
    </ligand>
</feature>
<dbReference type="EC" id="3.6.-.-" evidence="6"/>
<feature type="binding site" evidence="6">
    <location>
        <begin position="233"/>
        <end position="238"/>
    </location>
    <ligand>
        <name>GTP</name>
        <dbReference type="ChEBI" id="CHEBI:37565"/>
    </ligand>
</feature>
<evidence type="ECO:0000256" key="3">
    <source>
        <dbReference type="ARBA" id="ARBA00022741"/>
    </source>
</evidence>
<dbReference type="GO" id="GO:0005525">
    <property type="term" value="F:GTP binding"/>
    <property type="evidence" value="ECO:0007669"/>
    <property type="project" value="UniProtKB-UniRule"/>
</dbReference>
<comment type="subunit">
    <text evidence="6">Homodimer. Heterotetramer of two MnmE and two MnmG subunits.</text>
</comment>
<dbReference type="SUPFAM" id="SSF52540">
    <property type="entry name" value="P-loop containing nucleoside triphosphate hydrolases"/>
    <property type="match status" value="1"/>
</dbReference>